<evidence type="ECO:0000313" key="4">
    <source>
        <dbReference type="EMBL" id="BCJ88051.1"/>
    </source>
</evidence>
<dbReference type="InterPro" id="IPR051532">
    <property type="entry name" value="Ester_Hydrolysis_Enzymes"/>
</dbReference>
<accession>A0A7I8DJL8</accession>
<organism evidence="4 5">
    <name type="scientific">Effusibacillus dendaii</name>
    <dbReference type="NCBI Taxonomy" id="2743772"/>
    <lineage>
        <taxon>Bacteria</taxon>
        <taxon>Bacillati</taxon>
        <taxon>Bacillota</taxon>
        <taxon>Bacilli</taxon>
        <taxon>Bacillales</taxon>
        <taxon>Alicyclobacillaceae</taxon>
        <taxon>Effusibacillus</taxon>
    </lineage>
</organism>
<dbReference type="PANTHER" id="PTHR30383">
    <property type="entry name" value="THIOESTERASE 1/PROTEASE 1/LYSOPHOSPHOLIPASE L1"/>
    <property type="match status" value="1"/>
</dbReference>
<dbReference type="KEGG" id="eff:skT53_30360"/>
<dbReference type="AlphaFoldDB" id="A0A7I8DJL8"/>
<dbReference type="InterPro" id="IPR036514">
    <property type="entry name" value="SGNH_hydro_sf"/>
</dbReference>
<dbReference type="RefSeq" id="WP_200758692.1">
    <property type="nucleotide sequence ID" value="NZ_AP023366.1"/>
</dbReference>
<feature type="region of interest" description="Disordered" evidence="1">
    <location>
        <begin position="37"/>
        <end position="79"/>
    </location>
</feature>
<dbReference type="Proteomes" id="UP000593802">
    <property type="component" value="Chromosome"/>
</dbReference>
<feature type="signal peptide" evidence="2">
    <location>
        <begin position="1"/>
        <end position="29"/>
    </location>
</feature>
<reference evidence="4 5" key="1">
    <citation type="submission" date="2020-08" db="EMBL/GenBank/DDBJ databases">
        <title>Complete Genome Sequence of Effusibacillus dendaii Strain skT53, Isolated from Farmland soil.</title>
        <authorList>
            <person name="Konishi T."/>
            <person name="Kawasaki H."/>
        </authorList>
    </citation>
    <scope>NUCLEOTIDE SEQUENCE [LARGE SCALE GENOMIC DNA]</scope>
    <source>
        <strain evidence="5">skT53</strain>
    </source>
</reference>
<feature type="compositionally biased region" description="Low complexity" evidence="1">
    <location>
        <begin position="49"/>
        <end position="78"/>
    </location>
</feature>
<keyword evidence="2" id="KW-0732">Signal</keyword>
<evidence type="ECO:0000259" key="3">
    <source>
        <dbReference type="Pfam" id="PF13472"/>
    </source>
</evidence>
<gene>
    <name evidence="4" type="ORF">skT53_30360</name>
</gene>
<protein>
    <recommendedName>
        <fullName evidence="3">SGNH hydrolase-type esterase domain-containing protein</fullName>
    </recommendedName>
</protein>
<feature type="domain" description="SGNH hydrolase-type esterase" evidence="3">
    <location>
        <begin position="89"/>
        <end position="277"/>
    </location>
</feature>
<evidence type="ECO:0000313" key="5">
    <source>
        <dbReference type="Proteomes" id="UP000593802"/>
    </source>
</evidence>
<feature type="chain" id="PRO_5032676794" description="SGNH hydrolase-type esterase domain-containing protein" evidence="2">
    <location>
        <begin position="30"/>
        <end position="288"/>
    </location>
</feature>
<sequence length="288" mass="30889">MQSKKSGWYAIFSVSLGSILLLGTGAVMAYSSTTGTVVQKQPSSPPQPQTNLPNTQTPPTGQPKQPTTPVTKSPVTSPAAVNGDYRLLALGDSLTRGTGDETGLGYVGNVTTELQKLTKNKIIVSNLGVNGMKSPELLQYVNSPEVQQDIRSANLITITIGGNDLSQGVGSVTSPDPQVAKKTRDTYLASLDQTVATIRSLNPNSAILFIGLYNPFLLQGSAAETATQILQDWNQQTVHALGKYPNTLFVPTEDLFAWDGTRLLSADMFHPNAKGYKWIADRILQDIL</sequence>
<dbReference type="PANTHER" id="PTHR30383:SF27">
    <property type="entry name" value="SPORE GERMINATION LIPASE LIPC"/>
    <property type="match status" value="1"/>
</dbReference>
<dbReference type="Pfam" id="PF13472">
    <property type="entry name" value="Lipase_GDSL_2"/>
    <property type="match status" value="1"/>
</dbReference>
<keyword evidence="5" id="KW-1185">Reference proteome</keyword>
<evidence type="ECO:0000256" key="1">
    <source>
        <dbReference type="SAM" id="MobiDB-lite"/>
    </source>
</evidence>
<dbReference type="Gene3D" id="3.40.50.1110">
    <property type="entry name" value="SGNH hydrolase"/>
    <property type="match status" value="1"/>
</dbReference>
<proteinExistence type="predicted"/>
<evidence type="ECO:0000256" key="2">
    <source>
        <dbReference type="SAM" id="SignalP"/>
    </source>
</evidence>
<dbReference type="SUPFAM" id="SSF52266">
    <property type="entry name" value="SGNH hydrolase"/>
    <property type="match status" value="1"/>
</dbReference>
<dbReference type="GO" id="GO:0004622">
    <property type="term" value="F:phosphatidylcholine lysophospholipase activity"/>
    <property type="evidence" value="ECO:0007669"/>
    <property type="project" value="TreeGrafter"/>
</dbReference>
<name>A0A7I8DJL8_9BACL</name>
<dbReference type="InterPro" id="IPR013830">
    <property type="entry name" value="SGNH_hydro"/>
</dbReference>
<dbReference type="EMBL" id="AP023366">
    <property type="protein sequence ID" value="BCJ88051.1"/>
    <property type="molecule type" value="Genomic_DNA"/>
</dbReference>